<comment type="caution">
    <text evidence="2">The sequence shown here is derived from an EMBL/GenBank/DDBJ whole genome shotgun (WGS) entry which is preliminary data.</text>
</comment>
<dbReference type="SUPFAM" id="SSF53187">
    <property type="entry name" value="Zn-dependent exopeptidases"/>
    <property type="match status" value="1"/>
</dbReference>
<dbReference type="Proteomes" id="UP000649075">
    <property type="component" value="Unassembled WGS sequence"/>
</dbReference>
<reference evidence="2 3" key="1">
    <citation type="submission" date="2020-08" db="EMBL/GenBank/DDBJ databases">
        <authorList>
            <person name="Liu C."/>
            <person name="Sun Q."/>
        </authorList>
    </citation>
    <scope>NUCLEOTIDE SEQUENCE [LARGE SCALE GENOMIC DNA]</scope>
    <source>
        <strain evidence="2 3">L34</strain>
    </source>
</reference>
<dbReference type="PIRSF" id="PIRSF005962">
    <property type="entry name" value="Pept_M20D_amidohydro"/>
    <property type="match status" value="1"/>
</dbReference>
<dbReference type="EMBL" id="JACRWH010000029">
    <property type="protein sequence ID" value="MBC6012577.1"/>
    <property type="molecule type" value="Genomic_DNA"/>
</dbReference>
<dbReference type="Pfam" id="PF01546">
    <property type="entry name" value="Peptidase_M20"/>
    <property type="match status" value="1"/>
</dbReference>
<dbReference type="SUPFAM" id="SSF55031">
    <property type="entry name" value="Bacterial exopeptidase dimerisation domain"/>
    <property type="match status" value="1"/>
</dbReference>
<dbReference type="InterPro" id="IPR017439">
    <property type="entry name" value="Amidohydrolase"/>
</dbReference>
<dbReference type="InterPro" id="IPR002933">
    <property type="entry name" value="Peptidase_M20"/>
</dbReference>
<dbReference type="Gene3D" id="3.40.630.10">
    <property type="entry name" value="Zn peptidases"/>
    <property type="match status" value="1"/>
</dbReference>
<protein>
    <submittedName>
        <fullName evidence="2">Amidohydrolase</fullName>
    </submittedName>
</protein>
<feature type="domain" description="Peptidase M20 dimerisation" evidence="1">
    <location>
        <begin position="176"/>
        <end position="272"/>
    </location>
</feature>
<proteinExistence type="predicted"/>
<gene>
    <name evidence="2" type="ORF">H8911_07490</name>
</gene>
<dbReference type="NCBIfam" id="TIGR01891">
    <property type="entry name" value="amidohydrolases"/>
    <property type="match status" value="1"/>
</dbReference>
<evidence type="ECO:0000313" key="2">
    <source>
        <dbReference type="EMBL" id="MBC6012577.1"/>
    </source>
</evidence>
<evidence type="ECO:0000259" key="1">
    <source>
        <dbReference type="Pfam" id="PF07687"/>
    </source>
</evidence>
<name>A0ABR7KIN3_9FIRM</name>
<organism evidence="2 3">
    <name type="scientific">Holdemanella hominis</name>
    <dbReference type="NCBI Taxonomy" id="2764327"/>
    <lineage>
        <taxon>Bacteria</taxon>
        <taxon>Bacillati</taxon>
        <taxon>Bacillota</taxon>
        <taxon>Erysipelotrichia</taxon>
        <taxon>Erysipelotrichales</taxon>
        <taxon>Erysipelotrichaceae</taxon>
        <taxon>Holdemanella</taxon>
    </lineage>
</organism>
<dbReference type="InterPro" id="IPR036264">
    <property type="entry name" value="Bact_exopeptidase_dim_dom"/>
</dbReference>
<dbReference type="InterPro" id="IPR011650">
    <property type="entry name" value="Peptidase_M20_dimer"/>
</dbReference>
<evidence type="ECO:0000313" key="3">
    <source>
        <dbReference type="Proteomes" id="UP000649075"/>
    </source>
</evidence>
<dbReference type="PANTHER" id="PTHR11014:SF63">
    <property type="entry name" value="METALLOPEPTIDASE, PUTATIVE (AFU_ORTHOLOGUE AFUA_6G09600)-RELATED"/>
    <property type="match status" value="1"/>
</dbReference>
<dbReference type="RefSeq" id="WP_186999214.1">
    <property type="nucleotide sequence ID" value="NZ_JACRWH010000029.1"/>
</dbReference>
<dbReference type="Pfam" id="PF07687">
    <property type="entry name" value="M20_dimer"/>
    <property type="match status" value="1"/>
</dbReference>
<sequence>MLETIKKYRKDLHQIPELELDLPETTNYILSVLEEFDCIVSVPLKSTIFAYFDNQKEHTLAFRSDMDALPVTEQTNLEFKSKNPGKMHACGHDGHMAMLLGFAKELNTYYKTLDKNILLIFQPGEESPGGAHLICEDNILKKYHVQYIFGTHLWPVLEKGVVATRKNEFMARASEINIDIYGKESHAAKYKEGIDALEIGAEILLEIYAMEKEIPNEYYRLLRFGRMESGTVRNVISGHTRLEGTLRAFQDYIFDSMKEEIFRICADKEKKYNCKVNISINTGYPAVMNDEKLVSDLISKIPEIRQLRNPEMIAEDFAYYQKEVPGVFFFLGTQTPYALHNAKFDFDEEVLLSGIELYKKITKCI</sequence>
<keyword evidence="3" id="KW-1185">Reference proteome</keyword>
<dbReference type="Gene3D" id="3.30.70.360">
    <property type="match status" value="1"/>
</dbReference>
<accession>A0ABR7KIN3</accession>
<dbReference type="PANTHER" id="PTHR11014">
    <property type="entry name" value="PEPTIDASE M20 FAMILY MEMBER"/>
    <property type="match status" value="1"/>
</dbReference>